<keyword evidence="3" id="KW-1185">Reference proteome</keyword>
<organism evidence="2 3">
    <name type="scientific">Caerostris darwini</name>
    <dbReference type="NCBI Taxonomy" id="1538125"/>
    <lineage>
        <taxon>Eukaryota</taxon>
        <taxon>Metazoa</taxon>
        <taxon>Ecdysozoa</taxon>
        <taxon>Arthropoda</taxon>
        <taxon>Chelicerata</taxon>
        <taxon>Arachnida</taxon>
        <taxon>Araneae</taxon>
        <taxon>Araneomorphae</taxon>
        <taxon>Entelegynae</taxon>
        <taxon>Araneoidea</taxon>
        <taxon>Araneidae</taxon>
        <taxon>Caerostris</taxon>
    </lineage>
</organism>
<evidence type="ECO:0000313" key="3">
    <source>
        <dbReference type="Proteomes" id="UP001054837"/>
    </source>
</evidence>
<feature type="signal peptide" evidence="1">
    <location>
        <begin position="1"/>
        <end position="20"/>
    </location>
</feature>
<comment type="caution">
    <text evidence="2">The sequence shown here is derived from an EMBL/GenBank/DDBJ whole genome shotgun (WGS) entry which is preliminary data.</text>
</comment>
<reference evidence="2 3" key="1">
    <citation type="submission" date="2021-06" db="EMBL/GenBank/DDBJ databases">
        <title>Caerostris darwini draft genome.</title>
        <authorList>
            <person name="Kono N."/>
            <person name="Arakawa K."/>
        </authorList>
    </citation>
    <scope>NUCLEOTIDE SEQUENCE [LARGE SCALE GENOMIC DNA]</scope>
</reference>
<evidence type="ECO:0000313" key="2">
    <source>
        <dbReference type="EMBL" id="GIY40155.1"/>
    </source>
</evidence>
<feature type="chain" id="PRO_5043730432" evidence="1">
    <location>
        <begin position="21"/>
        <end position="156"/>
    </location>
</feature>
<dbReference type="Proteomes" id="UP001054837">
    <property type="component" value="Unassembled WGS sequence"/>
</dbReference>
<protein>
    <submittedName>
        <fullName evidence="2">Uncharacterized protein</fullName>
    </submittedName>
</protein>
<accession>A0AAV4T1I3</accession>
<dbReference type="AlphaFoldDB" id="A0AAV4T1I3"/>
<dbReference type="EMBL" id="BPLQ01008891">
    <property type="protein sequence ID" value="GIY40155.1"/>
    <property type="molecule type" value="Genomic_DNA"/>
</dbReference>
<sequence length="156" mass="18311">MFPSHSKSLMLILHIYLAESFIIRNKVTTNDDRVILWRLLSPHLHFPGRNYRSMSNGPGSLKNRPLILLTGIIPQSLSLSFVMVSRGESFPRVWKDLLEAFVNMMAETLTVKMLTPSQMQVDYRGYYFHFGEHFSSLKEVRIYICEVYFLSHLYKY</sequence>
<gene>
    <name evidence="2" type="ORF">CDAR_424141</name>
</gene>
<name>A0AAV4T1I3_9ARAC</name>
<evidence type="ECO:0000256" key="1">
    <source>
        <dbReference type="SAM" id="SignalP"/>
    </source>
</evidence>
<proteinExistence type="predicted"/>
<keyword evidence="1" id="KW-0732">Signal</keyword>